<reference evidence="1" key="1">
    <citation type="submission" date="2021-12" db="EMBL/GenBank/DDBJ databases">
        <title>Prjna785345.</title>
        <authorList>
            <person name="Rujirawat T."/>
            <person name="Krajaejun T."/>
        </authorList>
    </citation>
    <scope>NUCLEOTIDE SEQUENCE</scope>
    <source>
        <strain evidence="1">Pi057C3</strain>
    </source>
</reference>
<accession>A0AAD5Q5F5</accession>
<name>A0AAD5Q5F5_PYTIN</name>
<sequence>MELGTATHTRVCVLRALLSPDDLSSAEEWSDVLIRCDTQSIDAVKQQEQRSSAEAPLSFRAIIAVVGSVVPCLPEYKTFRSNLCGLLKFCETQSREELFNVIVQWLETPSHAIAFRRWLYEWIASDSQRVADVDSERWGHALRVAALQEHDTDLHQRVLRLVERDGELDGRTTATATATRPSDIERFLAFCWRNDAALAPVALLCAVKCASLLEKAGGDNRDDDHIHASAAATLRWSQALKPLLFRNLVEYLPVVRHSLQPLGCCLSPALQSLVNSTNCKPALEVLTATAASLSELAQRNVPHVRLRDSAVESLEQLLRHDAIDSPDTGNALVAELALVHSHVFPHVLALAFALTINHRDEMEDAVLPGLLVLLASREDEPSRFLVLSAILLLRLAHAGIWKTSAPLGFVEAVRSLSEDAVLATDSTSQWIQRTALHHLLFECDADVLATHWQIVERVAPSATLALVQCRLRGQDHVTAQE</sequence>
<organism evidence="1 2">
    <name type="scientific">Pythium insidiosum</name>
    <name type="common">Pythiosis disease agent</name>
    <dbReference type="NCBI Taxonomy" id="114742"/>
    <lineage>
        <taxon>Eukaryota</taxon>
        <taxon>Sar</taxon>
        <taxon>Stramenopiles</taxon>
        <taxon>Oomycota</taxon>
        <taxon>Peronosporomycetes</taxon>
        <taxon>Pythiales</taxon>
        <taxon>Pythiaceae</taxon>
        <taxon>Pythium</taxon>
    </lineage>
</organism>
<evidence type="ECO:0000313" key="1">
    <source>
        <dbReference type="EMBL" id="KAJ0398031.1"/>
    </source>
</evidence>
<protein>
    <submittedName>
        <fullName evidence="1">Uncharacterized protein</fullName>
    </submittedName>
</protein>
<keyword evidence="2" id="KW-1185">Reference proteome</keyword>
<evidence type="ECO:0000313" key="2">
    <source>
        <dbReference type="Proteomes" id="UP001209570"/>
    </source>
</evidence>
<dbReference type="EMBL" id="JAKCXM010000230">
    <property type="protein sequence ID" value="KAJ0398031.1"/>
    <property type="molecule type" value="Genomic_DNA"/>
</dbReference>
<dbReference type="AlphaFoldDB" id="A0AAD5Q5F5"/>
<dbReference type="Proteomes" id="UP001209570">
    <property type="component" value="Unassembled WGS sequence"/>
</dbReference>
<gene>
    <name evidence="1" type="ORF">P43SY_006585</name>
</gene>
<comment type="caution">
    <text evidence="1">The sequence shown here is derived from an EMBL/GenBank/DDBJ whole genome shotgun (WGS) entry which is preliminary data.</text>
</comment>
<proteinExistence type="predicted"/>